<gene>
    <name evidence="6" type="ORF">DVH24_004404</name>
</gene>
<accession>A0A498IBC8</accession>
<evidence type="ECO:0000256" key="3">
    <source>
        <dbReference type="ARBA" id="ARBA00022898"/>
    </source>
</evidence>
<dbReference type="GO" id="GO:0004372">
    <property type="term" value="F:glycine hydroxymethyltransferase activity"/>
    <property type="evidence" value="ECO:0007669"/>
    <property type="project" value="UniProtKB-EC"/>
</dbReference>
<dbReference type="GO" id="GO:0005739">
    <property type="term" value="C:mitochondrion"/>
    <property type="evidence" value="ECO:0007669"/>
    <property type="project" value="TreeGrafter"/>
</dbReference>
<dbReference type="InterPro" id="IPR015421">
    <property type="entry name" value="PyrdxlP-dep_Trfase_major"/>
</dbReference>
<sequence length="289" mass="32180">MGLAEAQPGLSLGFSSHQSSSSSNSIQSIPLQLLDQKEDKIRVENGDDRDEDEKFNLLGHSICLKRQRDGFTMNPNPSKKGTKLRKQGVHHTNDGDNNYDFEEKINFAVFPSLQGGPHNNYIAALAIALKQVATPEYKAYMNQVKRNAQALANALLRRKCRLVTGGTDNHLLLWDLTSLGITGKNFEKVCELCDITLNKTAIFGDNGAPSRRGVRIGTPAMTTRGCVEADFETIADFLLRAAKITASVQLERGTYHKDFIQGLQNNKDIVELRNRVETFAYQFEMPGYD</sequence>
<dbReference type="InterPro" id="IPR015422">
    <property type="entry name" value="PyrdxlP-dep_Trfase_small"/>
</dbReference>
<dbReference type="Gene3D" id="3.90.1150.10">
    <property type="entry name" value="Aspartate Aminotransferase, domain 1"/>
    <property type="match status" value="1"/>
</dbReference>
<evidence type="ECO:0000256" key="4">
    <source>
        <dbReference type="SAM" id="MobiDB-lite"/>
    </source>
</evidence>
<dbReference type="InterPro" id="IPR049943">
    <property type="entry name" value="Ser_HO-MeTrfase-like"/>
</dbReference>
<organism evidence="6 7">
    <name type="scientific">Malus domestica</name>
    <name type="common">Apple</name>
    <name type="synonym">Pyrus malus</name>
    <dbReference type="NCBI Taxonomy" id="3750"/>
    <lineage>
        <taxon>Eukaryota</taxon>
        <taxon>Viridiplantae</taxon>
        <taxon>Streptophyta</taxon>
        <taxon>Embryophyta</taxon>
        <taxon>Tracheophyta</taxon>
        <taxon>Spermatophyta</taxon>
        <taxon>Magnoliopsida</taxon>
        <taxon>eudicotyledons</taxon>
        <taxon>Gunneridae</taxon>
        <taxon>Pentapetalae</taxon>
        <taxon>rosids</taxon>
        <taxon>fabids</taxon>
        <taxon>Rosales</taxon>
        <taxon>Rosaceae</taxon>
        <taxon>Amygdaloideae</taxon>
        <taxon>Maleae</taxon>
        <taxon>Malus</taxon>
    </lineage>
</organism>
<name>A0A498IBC8_MALDO</name>
<dbReference type="PANTHER" id="PTHR11680:SF7">
    <property type="entry name" value="SERINE HYDROXYMETHYLTRANSFERASE 7"/>
    <property type="match status" value="1"/>
</dbReference>
<comment type="catalytic activity">
    <reaction evidence="1">
        <text>(6R)-5,10-methylene-5,6,7,8-tetrahydrofolate + glycine + H2O = (6S)-5,6,7,8-tetrahydrofolate + L-serine</text>
        <dbReference type="Rhea" id="RHEA:15481"/>
        <dbReference type="ChEBI" id="CHEBI:15377"/>
        <dbReference type="ChEBI" id="CHEBI:15636"/>
        <dbReference type="ChEBI" id="CHEBI:33384"/>
        <dbReference type="ChEBI" id="CHEBI:57305"/>
        <dbReference type="ChEBI" id="CHEBI:57453"/>
        <dbReference type="EC" id="2.1.2.1"/>
    </reaction>
</comment>
<dbReference type="AlphaFoldDB" id="A0A498IBC8"/>
<dbReference type="InterPro" id="IPR015424">
    <property type="entry name" value="PyrdxlP-dep_Trfase"/>
</dbReference>
<evidence type="ECO:0000259" key="5">
    <source>
        <dbReference type="Pfam" id="PF00464"/>
    </source>
</evidence>
<dbReference type="EMBL" id="RDQH01000338">
    <property type="protein sequence ID" value="RXH80490.1"/>
    <property type="molecule type" value="Genomic_DNA"/>
</dbReference>
<dbReference type="Pfam" id="PF00464">
    <property type="entry name" value="SHMT"/>
    <property type="match status" value="1"/>
</dbReference>
<protein>
    <recommendedName>
        <fullName evidence="5">Serine hydroxymethyltransferase-like domain-containing protein</fullName>
    </recommendedName>
</protein>
<keyword evidence="7" id="KW-1185">Reference proteome</keyword>
<dbReference type="Gene3D" id="3.40.640.10">
    <property type="entry name" value="Type I PLP-dependent aspartate aminotransferase-like (Major domain)"/>
    <property type="match status" value="1"/>
</dbReference>
<feature type="domain" description="Serine hydroxymethyltransferase-like" evidence="5">
    <location>
        <begin position="84"/>
        <end position="237"/>
    </location>
</feature>
<dbReference type="UniPathway" id="UPA00193"/>
<evidence type="ECO:0000313" key="7">
    <source>
        <dbReference type="Proteomes" id="UP000290289"/>
    </source>
</evidence>
<dbReference type="SUPFAM" id="SSF53383">
    <property type="entry name" value="PLP-dependent transferases"/>
    <property type="match status" value="1"/>
</dbReference>
<feature type="compositionally biased region" description="Low complexity" evidence="4">
    <location>
        <begin position="10"/>
        <end position="31"/>
    </location>
</feature>
<dbReference type="Proteomes" id="UP000290289">
    <property type="component" value="Chromosome 12"/>
</dbReference>
<dbReference type="PANTHER" id="PTHR11680">
    <property type="entry name" value="SERINE HYDROXYMETHYLTRANSFERASE"/>
    <property type="match status" value="1"/>
</dbReference>
<feature type="compositionally biased region" description="Basic residues" evidence="4">
    <location>
        <begin position="80"/>
        <end position="89"/>
    </location>
</feature>
<keyword evidence="3" id="KW-0663">Pyridoxal phosphate</keyword>
<dbReference type="STRING" id="3750.A0A498IBC8"/>
<feature type="region of interest" description="Disordered" evidence="4">
    <location>
        <begin position="68"/>
        <end position="96"/>
    </location>
</feature>
<dbReference type="InterPro" id="IPR039429">
    <property type="entry name" value="SHMT-like_dom"/>
</dbReference>
<proteinExistence type="predicted"/>
<dbReference type="GO" id="GO:0035999">
    <property type="term" value="P:tetrahydrofolate interconversion"/>
    <property type="evidence" value="ECO:0007669"/>
    <property type="project" value="UniProtKB-UniPathway"/>
</dbReference>
<reference evidence="6 7" key="1">
    <citation type="submission" date="2018-10" db="EMBL/GenBank/DDBJ databases">
        <title>A high-quality apple genome assembly.</title>
        <authorList>
            <person name="Hu J."/>
        </authorList>
    </citation>
    <scope>NUCLEOTIDE SEQUENCE [LARGE SCALE GENOMIC DNA]</scope>
    <source>
        <strain evidence="7">cv. HFTH1</strain>
        <tissue evidence="6">Young leaf</tissue>
    </source>
</reference>
<comment type="cofactor">
    <cofactor evidence="2">
        <name>pyridoxal 5'-phosphate</name>
        <dbReference type="ChEBI" id="CHEBI:597326"/>
    </cofactor>
</comment>
<evidence type="ECO:0000256" key="1">
    <source>
        <dbReference type="ARBA" id="ARBA00001528"/>
    </source>
</evidence>
<feature type="region of interest" description="Disordered" evidence="4">
    <location>
        <begin position="1"/>
        <end position="31"/>
    </location>
</feature>
<comment type="caution">
    <text evidence="6">The sequence shown here is derived from an EMBL/GenBank/DDBJ whole genome shotgun (WGS) entry which is preliminary data.</text>
</comment>
<dbReference type="GO" id="GO:0030170">
    <property type="term" value="F:pyridoxal phosphate binding"/>
    <property type="evidence" value="ECO:0007669"/>
    <property type="project" value="TreeGrafter"/>
</dbReference>
<evidence type="ECO:0000313" key="6">
    <source>
        <dbReference type="EMBL" id="RXH80490.1"/>
    </source>
</evidence>
<evidence type="ECO:0000256" key="2">
    <source>
        <dbReference type="ARBA" id="ARBA00001933"/>
    </source>
</evidence>
<dbReference type="GO" id="GO:0019264">
    <property type="term" value="P:glycine biosynthetic process from serine"/>
    <property type="evidence" value="ECO:0007669"/>
    <property type="project" value="TreeGrafter"/>
</dbReference>